<dbReference type="SUPFAM" id="SSF117281">
    <property type="entry name" value="Kelch motif"/>
    <property type="match status" value="1"/>
</dbReference>
<gene>
    <name evidence="3" type="ORF">GSONMT00035563001</name>
</gene>
<proteinExistence type="predicted"/>
<dbReference type="PANTHER" id="PTHR45632:SF3">
    <property type="entry name" value="KELCH-LIKE PROTEIN 32"/>
    <property type="match status" value="1"/>
</dbReference>
<evidence type="ECO:0000313" key="4">
    <source>
        <dbReference type="Proteomes" id="UP000193380"/>
    </source>
</evidence>
<organism evidence="3 4">
    <name type="scientific">Oncorhynchus mykiss</name>
    <name type="common">Rainbow trout</name>
    <name type="synonym">Salmo gairdneri</name>
    <dbReference type="NCBI Taxonomy" id="8022"/>
    <lineage>
        <taxon>Eukaryota</taxon>
        <taxon>Metazoa</taxon>
        <taxon>Chordata</taxon>
        <taxon>Craniata</taxon>
        <taxon>Vertebrata</taxon>
        <taxon>Euteleostomi</taxon>
        <taxon>Actinopterygii</taxon>
        <taxon>Neopterygii</taxon>
        <taxon>Teleostei</taxon>
        <taxon>Protacanthopterygii</taxon>
        <taxon>Salmoniformes</taxon>
        <taxon>Salmonidae</taxon>
        <taxon>Salmoninae</taxon>
        <taxon>Oncorhynchus</taxon>
    </lineage>
</organism>
<dbReference type="STRING" id="8022.A0A061ADM9"/>
<keyword evidence="2" id="KW-0677">Repeat</keyword>
<dbReference type="PANTHER" id="PTHR45632">
    <property type="entry name" value="LD33804P"/>
    <property type="match status" value="1"/>
</dbReference>
<protein>
    <submittedName>
        <fullName evidence="3">Uncharacterized protein</fullName>
    </submittedName>
</protein>
<reference evidence="3" key="2">
    <citation type="submission" date="2014-03" db="EMBL/GenBank/DDBJ databases">
        <authorList>
            <person name="Genoscope - CEA"/>
        </authorList>
    </citation>
    <scope>NUCLEOTIDE SEQUENCE</scope>
</reference>
<keyword evidence="1" id="KW-0880">Kelch repeat</keyword>
<dbReference type="Proteomes" id="UP000193380">
    <property type="component" value="Unassembled WGS sequence"/>
</dbReference>
<dbReference type="InterPro" id="IPR015915">
    <property type="entry name" value="Kelch-typ_b-propeller"/>
</dbReference>
<dbReference type="Gene3D" id="2.120.10.80">
    <property type="entry name" value="Kelch-type beta propeller"/>
    <property type="match status" value="1"/>
</dbReference>
<dbReference type="PaxDb" id="8022-A0A061ADM9"/>
<dbReference type="EMBL" id="FR979570">
    <property type="protein sequence ID" value="CDR18822.1"/>
    <property type="molecule type" value="Genomic_DNA"/>
</dbReference>
<name>A0A061ADM9_ONCMY</name>
<evidence type="ECO:0000256" key="2">
    <source>
        <dbReference type="ARBA" id="ARBA00022737"/>
    </source>
</evidence>
<reference evidence="3" key="1">
    <citation type="journal article" date="2014" name="Nat. Commun.">
        <title>The rainbow trout genome provides novel insights into evolution after whole-genome duplication in vertebrates.</title>
        <authorList>
            <person name="Berthelot C."/>
            <person name="Brunet F."/>
            <person name="Chalopin D."/>
            <person name="Juanchich A."/>
            <person name="Bernard M."/>
            <person name="Noel B."/>
            <person name="Bento P."/>
            <person name="Da Silva C."/>
            <person name="Labadie K."/>
            <person name="Alberti A."/>
            <person name="Aury J.M."/>
            <person name="Louis A."/>
            <person name="Dehais P."/>
            <person name="Bardou P."/>
            <person name="Montfort J."/>
            <person name="Klopp C."/>
            <person name="Cabau C."/>
            <person name="Gaspin C."/>
            <person name="Thorgaard G.H."/>
            <person name="Boussaha M."/>
            <person name="Quillet E."/>
            <person name="Guyomard R."/>
            <person name="Galiana D."/>
            <person name="Bobe J."/>
            <person name="Volff J.N."/>
            <person name="Genet C."/>
            <person name="Wincker P."/>
            <person name="Jaillon O."/>
            <person name="Roest Crollius H."/>
            <person name="Guiguen Y."/>
        </authorList>
    </citation>
    <scope>NUCLEOTIDE SEQUENCE [LARGE SCALE GENOMIC DNA]</scope>
</reference>
<evidence type="ECO:0000313" key="3">
    <source>
        <dbReference type="EMBL" id="CDR18822.1"/>
    </source>
</evidence>
<evidence type="ECO:0000256" key="1">
    <source>
        <dbReference type="ARBA" id="ARBA00022441"/>
    </source>
</evidence>
<dbReference type="AlphaFoldDB" id="A0A061ADM9"/>
<accession>A0A061ADM9</accession>
<sequence length="124" mass="13590">MPLINHSGIFLPPPVRPTLIVPINHSVIFLSLLQFDPVSGEWLGMPSLPGPRCLFGLTEAENSIFVVGGKEMKEGEHVLDSVMIYDRQSFKWGESDPLPYTVYGHGTVSHNGLVYVIGGKAESK</sequence>